<gene>
    <name evidence="8" type="ORF">AUC71_05320</name>
</gene>
<feature type="transmembrane region" description="Helical" evidence="6">
    <location>
        <begin position="105"/>
        <end position="124"/>
    </location>
</feature>
<dbReference type="GO" id="GO:0005886">
    <property type="term" value="C:plasma membrane"/>
    <property type="evidence" value="ECO:0007669"/>
    <property type="project" value="UniProtKB-SubCell"/>
</dbReference>
<dbReference type="EMBL" id="LPWD01000470">
    <property type="protein sequence ID" value="ODR93401.1"/>
    <property type="molecule type" value="Genomic_DNA"/>
</dbReference>
<comment type="subcellular location">
    <subcellularLocation>
        <location evidence="1">Cell membrane</location>
        <topology evidence="1">Multi-pass membrane protein</topology>
    </subcellularLocation>
</comment>
<protein>
    <recommendedName>
        <fullName evidence="7">Cytochrome b561 bacterial/Ni-hydrogenase domain-containing protein</fullName>
    </recommendedName>
</protein>
<dbReference type="Proteomes" id="UP000095042">
    <property type="component" value="Unassembled WGS sequence"/>
</dbReference>
<dbReference type="InterPro" id="IPR051542">
    <property type="entry name" value="Hydrogenase_cytochrome"/>
</dbReference>
<dbReference type="GO" id="GO:0009055">
    <property type="term" value="F:electron transfer activity"/>
    <property type="evidence" value="ECO:0007669"/>
    <property type="project" value="InterPro"/>
</dbReference>
<comment type="caution">
    <text evidence="8">The sequence shown here is derived from an EMBL/GenBank/DDBJ whole genome shotgun (WGS) entry which is preliminary data.</text>
</comment>
<organism evidence="8 9">
    <name type="scientific">Methyloceanibacter marginalis</name>
    <dbReference type="NCBI Taxonomy" id="1774971"/>
    <lineage>
        <taxon>Bacteria</taxon>
        <taxon>Pseudomonadati</taxon>
        <taxon>Pseudomonadota</taxon>
        <taxon>Alphaproteobacteria</taxon>
        <taxon>Hyphomicrobiales</taxon>
        <taxon>Hyphomicrobiaceae</taxon>
        <taxon>Methyloceanibacter</taxon>
    </lineage>
</organism>
<reference evidence="8 9" key="1">
    <citation type="journal article" date="2016" name="Environ. Microbiol.">
        <title>New Methyloceanibacter diversity from North Sea sediments includes methanotroph containing solely the soluble methane monooxygenase.</title>
        <authorList>
            <person name="Vekeman B."/>
            <person name="Kerckhof F.M."/>
            <person name="Cremers G."/>
            <person name="de Vos P."/>
            <person name="Vandamme P."/>
            <person name="Boon N."/>
            <person name="Op den Camp H.J."/>
            <person name="Heylen K."/>
        </authorList>
    </citation>
    <scope>NUCLEOTIDE SEQUENCE [LARGE SCALE GENOMIC DNA]</scope>
    <source>
        <strain evidence="8 9">R-67177</strain>
    </source>
</reference>
<evidence type="ECO:0000256" key="4">
    <source>
        <dbReference type="ARBA" id="ARBA00022989"/>
    </source>
</evidence>
<evidence type="ECO:0000313" key="9">
    <source>
        <dbReference type="Proteomes" id="UP000095042"/>
    </source>
</evidence>
<evidence type="ECO:0000256" key="6">
    <source>
        <dbReference type="SAM" id="Phobius"/>
    </source>
</evidence>
<sequence length="179" mass="19830">MLDPRRNPPQEVYVWDPFVRIAHWALVIAVAIAYLVEAPRALHVYAGYAAAALIAARIAWGFLGTGHARFAAFVYPPRTVFRYVRDLLHLRQHERYTGHSPGGGYVILSMLGLLAATVLTGIAAHGRWLDGWETLDAWHEGLAYAALGVIGVHIAGVLLRSFVYGQNLVRAQFTGYKRP</sequence>
<dbReference type="SUPFAM" id="SSF81342">
    <property type="entry name" value="Transmembrane di-heme cytochromes"/>
    <property type="match status" value="1"/>
</dbReference>
<evidence type="ECO:0000256" key="5">
    <source>
        <dbReference type="ARBA" id="ARBA00023136"/>
    </source>
</evidence>
<feature type="transmembrane region" description="Helical" evidence="6">
    <location>
        <begin position="42"/>
        <end position="63"/>
    </location>
</feature>
<feature type="transmembrane region" description="Helical" evidence="6">
    <location>
        <begin position="144"/>
        <end position="163"/>
    </location>
</feature>
<proteinExistence type="predicted"/>
<dbReference type="GO" id="GO:0022904">
    <property type="term" value="P:respiratory electron transport chain"/>
    <property type="evidence" value="ECO:0007669"/>
    <property type="project" value="InterPro"/>
</dbReference>
<keyword evidence="3 6" id="KW-0812">Transmembrane</keyword>
<dbReference type="InterPro" id="IPR011577">
    <property type="entry name" value="Cyt_b561_bac/Ni-Hgenase"/>
</dbReference>
<dbReference type="Pfam" id="PF01292">
    <property type="entry name" value="Ni_hydr_CYTB"/>
    <property type="match status" value="1"/>
</dbReference>
<dbReference type="PANTHER" id="PTHR30485">
    <property type="entry name" value="NI/FE-HYDROGENASE 1 B-TYPE CYTOCHROME SUBUNIT"/>
    <property type="match status" value="1"/>
</dbReference>
<dbReference type="PANTHER" id="PTHR30485:SF2">
    <property type="entry name" value="BLL0597 PROTEIN"/>
    <property type="match status" value="1"/>
</dbReference>
<dbReference type="GO" id="GO:0020037">
    <property type="term" value="F:heme binding"/>
    <property type="evidence" value="ECO:0007669"/>
    <property type="project" value="TreeGrafter"/>
</dbReference>
<keyword evidence="5 6" id="KW-0472">Membrane</keyword>
<evidence type="ECO:0000313" key="8">
    <source>
        <dbReference type="EMBL" id="ODR93401.1"/>
    </source>
</evidence>
<name>A0A1E3VJD4_9HYPH</name>
<evidence type="ECO:0000259" key="7">
    <source>
        <dbReference type="Pfam" id="PF01292"/>
    </source>
</evidence>
<evidence type="ECO:0000256" key="2">
    <source>
        <dbReference type="ARBA" id="ARBA00022475"/>
    </source>
</evidence>
<keyword evidence="4 6" id="KW-1133">Transmembrane helix</keyword>
<keyword evidence="2" id="KW-1003">Cell membrane</keyword>
<dbReference type="InterPro" id="IPR016174">
    <property type="entry name" value="Di-haem_cyt_TM"/>
</dbReference>
<feature type="transmembrane region" description="Helical" evidence="6">
    <location>
        <begin position="12"/>
        <end position="36"/>
    </location>
</feature>
<dbReference type="AlphaFoldDB" id="A0A1E3VJD4"/>
<dbReference type="Gene3D" id="1.20.950.20">
    <property type="entry name" value="Transmembrane di-heme cytochromes, Chain C"/>
    <property type="match status" value="1"/>
</dbReference>
<evidence type="ECO:0000256" key="3">
    <source>
        <dbReference type="ARBA" id="ARBA00022692"/>
    </source>
</evidence>
<feature type="domain" description="Cytochrome b561 bacterial/Ni-hydrogenase" evidence="7">
    <location>
        <begin position="14"/>
        <end position="170"/>
    </location>
</feature>
<accession>A0A1E3VJD4</accession>
<keyword evidence="9" id="KW-1185">Reference proteome</keyword>
<evidence type="ECO:0000256" key="1">
    <source>
        <dbReference type="ARBA" id="ARBA00004651"/>
    </source>
</evidence>
<dbReference type="OrthoDB" id="196472at2"/>